<dbReference type="RefSeq" id="WP_184505992.1">
    <property type="nucleotide sequence ID" value="NZ_JACHBT010000011.1"/>
</dbReference>
<sequence>MIELSRELVAYAIIGVLVIAAVPTGIVIMRRRRREKLRRRGIKTYGH</sequence>
<reference evidence="2 3" key="2">
    <citation type="submission" date="2020-08" db="EMBL/GenBank/DDBJ databases">
        <authorList>
            <person name="Partida-Martinez L."/>
            <person name="Huntemann M."/>
            <person name="Clum A."/>
            <person name="Wang J."/>
            <person name="Palaniappan K."/>
            <person name="Ritter S."/>
            <person name="Chen I.-M."/>
            <person name="Stamatis D."/>
            <person name="Reddy T."/>
            <person name="O'Malley R."/>
            <person name="Daum C."/>
            <person name="Shapiro N."/>
            <person name="Ivanova N."/>
            <person name="Kyrpides N."/>
            <person name="Woyke T."/>
        </authorList>
    </citation>
    <scope>NUCLEOTIDE SEQUENCE [LARGE SCALE GENOMIC DNA]</scope>
    <source>
        <strain evidence="2 3">AS3.13</strain>
    </source>
</reference>
<gene>
    <name evidence="2" type="ORF">F4693_002260</name>
</gene>
<proteinExistence type="predicted"/>
<keyword evidence="1" id="KW-0472">Membrane</keyword>
<accession>A0A7X0JEP3</accession>
<reference evidence="2 3" key="1">
    <citation type="submission" date="2020-08" db="EMBL/GenBank/DDBJ databases">
        <title>The Agave Microbiome: Exploring the role of microbial communities in plant adaptations to desert environments.</title>
        <authorList>
            <person name="Partida-Martinez L.P."/>
        </authorList>
    </citation>
    <scope>NUCLEOTIDE SEQUENCE [LARGE SCALE GENOMIC DNA]</scope>
    <source>
        <strain evidence="2 3">AS3.13</strain>
    </source>
</reference>
<name>A0A7X0JEP3_9SPHN</name>
<keyword evidence="1" id="KW-0812">Transmembrane</keyword>
<dbReference type="EMBL" id="JACHBT010000011">
    <property type="protein sequence ID" value="MBB6505272.1"/>
    <property type="molecule type" value="Genomic_DNA"/>
</dbReference>
<evidence type="ECO:0000313" key="3">
    <source>
        <dbReference type="Proteomes" id="UP000522313"/>
    </source>
</evidence>
<evidence type="ECO:0000256" key="1">
    <source>
        <dbReference type="SAM" id="Phobius"/>
    </source>
</evidence>
<protein>
    <submittedName>
        <fullName evidence="2">Uncharacterized protein</fullName>
    </submittedName>
</protein>
<dbReference type="AlphaFoldDB" id="A0A7X0JEP3"/>
<organism evidence="2 3">
    <name type="scientific">Sphingomonas endophytica</name>
    <dbReference type="NCBI Taxonomy" id="869719"/>
    <lineage>
        <taxon>Bacteria</taxon>
        <taxon>Pseudomonadati</taxon>
        <taxon>Pseudomonadota</taxon>
        <taxon>Alphaproteobacteria</taxon>
        <taxon>Sphingomonadales</taxon>
        <taxon>Sphingomonadaceae</taxon>
        <taxon>Sphingomonas</taxon>
    </lineage>
</organism>
<feature type="transmembrane region" description="Helical" evidence="1">
    <location>
        <begin position="12"/>
        <end position="30"/>
    </location>
</feature>
<comment type="caution">
    <text evidence="2">The sequence shown here is derived from an EMBL/GenBank/DDBJ whole genome shotgun (WGS) entry which is preliminary data.</text>
</comment>
<keyword evidence="1" id="KW-1133">Transmembrane helix</keyword>
<evidence type="ECO:0000313" key="2">
    <source>
        <dbReference type="EMBL" id="MBB6505272.1"/>
    </source>
</evidence>
<dbReference type="Proteomes" id="UP000522313">
    <property type="component" value="Unassembled WGS sequence"/>
</dbReference>